<name>A0AAU6W465_9VIRU</name>
<protein>
    <submittedName>
        <fullName evidence="1">Virion structural protein</fullName>
    </submittedName>
</protein>
<reference evidence="1" key="1">
    <citation type="journal article" date="2024" name="J. Gen. Virol.">
        <title>Novel phages of Pseudomonas syringae unveil numerous potential auxiliary metabolic genes.</title>
        <authorList>
            <person name="Feltin C."/>
            <person name="Garneau J.R."/>
            <person name="Morris C.E."/>
            <person name="Berard A."/>
            <person name="Torres-Barcelo C."/>
        </authorList>
    </citation>
    <scope>NUCLEOTIDE SEQUENCE</scope>
</reference>
<evidence type="ECO:0000313" key="1">
    <source>
        <dbReference type="EMBL" id="XAI71022.1"/>
    </source>
</evidence>
<sequence length="64" mass="7367">MKNFDIVTLLITLAGRIQRKRAEKAVKREADLLAAIEATRAAYGKAVEHRVNTHWRHEDIKRVS</sequence>
<dbReference type="EMBL" id="PP179331">
    <property type="protein sequence ID" value="XAI71022.1"/>
    <property type="molecule type" value="Genomic_DNA"/>
</dbReference>
<accession>A0AAU6W465</accession>
<organism evidence="1">
    <name type="scientific">Pseudomonas phage Lepni01</name>
    <dbReference type="NCBI Taxonomy" id="3138536"/>
    <lineage>
        <taxon>Viruses</taxon>
    </lineage>
</organism>
<proteinExistence type="predicted"/>
<gene>
    <name evidence="1" type="ORF">Lepni01_00022</name>
</gene>